<evidence type="ECO:0000313" key="1">
    <source>
        <dbReference type="EMBL" id="CAF4775912.1"/>
    </source>
</evidence>
<accession>A0A8S3BGD4</accession>
<organism evidence="1 3">
    <name type="scientific">Rotaria magnacalcarata</name>
    <dbReference type="NCBI Taxonomy" id="392030"/>
    <lineage>
        <taxon>Eukaryota</taxon>
        <taxon>Metazoa</taxon>
        <taxon>Spiralia</taxon>
        <taxon>Gnathifera</taxon>
        <taxon>Rotifera</taxon>
        <taxon>Eurotatoria</taxon>
        <taxon>Bdelloidea</taxon>
        <taxon>Philodinida</taxon>
        <taxon>Philodinidae</taxon>
        <taxon>Rotaria</taxon>
    </lineage>
</organism>
<sequence>AAHFISHIYHNITDFTLDLNDPVESRLLHLGELPISQARLASVAQNGSGQDAATRVIPRPSRSIGRRVRKFIISR</sequence>
<proteinExistence type="predicted"/>
<evidence type="ECO:0000313" key="3">
    <source>
        <dbReference type="Proteomes" id="UP000681967"/>
    </source>
</evidence>
<name>A0A8S3BGD4_9BILA</name>
<gene>
    <name evidence="1" type="ORF">BYL167_LOCUS47103</name>
    <name evidence="2" type="ORF">GIL414_LOCUS49733</name>
</gene>
<protein>
    <submittedName>
        <fullName evidence="1">Uncharacterized protein</fullName>
    </submittedName>
</protein>
<reference evidence="1" key="1">
    <citation type="submission" date="2021-02" db="EMBL/GenBank/DDBJ databases">
        <authorList>
            <person name="Nowell W R."/>
        </authorList>
    </citation>
    <scope>NUCLEOTIDE SEQUENCE</scope>
</reference>
<dbReference type="AlphaFoldDB" id="A0A8S3BGD4"/>
<dbReference type="EMBL" id="CAJOBJ010164157">
    <property type="protein sequence ID" value="CAF4857816.1"/>
    <property type="molecule type" value="Genomic_DNA"/>
</dbReference>
<feature type="non-terminal residue" evidence="1">
    <location>
        <position position="1"/>
    </location>
</feature>
<dbReference type="EMBL" id="CAJOBH010134721">
    <property type="protein sequence ID" value="CAF4775912.1"/>
    <property type="molecule type" value="Genomic_DNA"/>
</dbReference>
<dbReference type="Proteomes" id="UP000681967">
    <property type="component" value="Unassembled WGS sequence"/>
</dbReference>
<comment type="caution">
    <text evidence="1">The sequence shown here is derived from an EMBL/GenBank/DDBJ whole genome shotgun (WGS) entry which is preliminary data.</text>
</comment>
<evidence type="ECO:0000313" key="2">
    <source>
        <dbReference type="EMBL" id="CAF4857816.1"/>
    </source>
</evidence>
<dbReference type="Proteomes" id="UP000681720">
    <property type="component" value="Unassembled WGS sequence"/>
</dbReference>